<reference evidence="2" key="1">
    <citation type="journal article" date="2023" name="Mol. Ecol. Resour.">
        <title>Chromosome-level genome assembly of a triploid poplar Populus alba 'Berolinensis'.</title>
        <authorList>
            <person name="Chen S."/>
            <person name="Yu Y."/>
            <person name="Wang X."/>
            <person name="Wang S."/>
            <person name="Zhang T."/>
            <person name="Zhou Y."/>
            <person name="He R."/>
            <person name="Meng N."/>
            <person name="Wang Y."/>
            <person name="Liu W."/>
            <person name="Liu Z."/>
            <person name="Liu J."/>
            <person name="Guo Q."/>
            <person name="Huang H."/>
            <person name="Sederoff R.R."/>
            <person name="Wang G."/>
            <person name="Qu G."/>
            <person name="Chen S."/>
        </authorList>
    </citation>
    <scope>NUCLEOTIDE SEQUENCE</scope>
    <source>
        <strain evidence="2">SC-2020</strain>
    </source>
</reference>
<dbReference type="Proteomes" id="UP001164929">
    <property type="component" value="Chromosome 3"/>
</dbReference>
<feature type="chain" id="PRO_5042045841" description="Secreted protein" evidence="1">
    <location>
        <begin position="19"/>
        <end position="112"/>
    </location>
</feature>
<dbReference type="EMBL" id="JAQIZT010000003">
    <property type="protein sequence ID" value="KAJ7003213.1"/>
    <property type="molecule type" value="Genomic_DNA"/>
</dbReference>
<organism evidence="2 3">
    <name type="scientific">Populus alba x Populus x berolinensis</name>
    <dbReference type="NCBI Taxonomy" id="444605"/>
    <lineage>
        <taxon>Eukaryota</taxon>
        <taxon>Viridiplantae</taxon>
        <taxon>Streptophyta</taxon>
        <taxon>Embryophyta</taxon>
        <taxon>Tracheophyta</taxon>
        <taxon>Spermatophyta</taxon>
        <taxon>Magnoliopsida</taxon>
        <taxon>eudicotyledons</taxon>
        <taxon>Gunneridae</taxon>
        <taxon>Pentapetalae</taxon>
        <taxon>rosids</taxon>
        <taxon>fabids</taxon>
        <taxon>Malpighiales</taxon>
        <taxon>Salicaceae</taxon>
        <taxon>Saliceae</taxon>
        <taxon>Populus</taxon>
    </lineage>
</organism>
<evidence type="ECO:0000313" key="3">
    <source>
        <dbReference type="Proteomes" id="UP001164929"/>
    </source>
</evidence>
<keyword evidence="1" id="KW-0732">Signal</keyword>
<keyword evidence="3" id="KW-1185">Reference proteome</keyword>
<name>A0AAD6R6P3_9ROSI</name>
<evidence type="ECO:0000313" key="2">
    <source>
        <dbReference type="EMBL" id="KAJ7003213.1"/>
    </source>
</evidence>
<proteinExistence type="predicted"/>
<evidence type="ECO:0008006" key="4">
    <source>
        <dbReference type="Google" id="ProtNLM"/>
    </source>
</evidence>
<accession>A0AAD6R6P3</accession>
<comment type="caution">
    <text evidence="2">The sequence shown here is derived from an EMBL/GenBank/DDBJ whole genome shotgun (WGS) entry which is preliminary data.</text>
</comment>
<feature type="signal peptide" evidence="1">
    <location>
        <begin position="1"/>
        <end position="18"/>
    </location>
</feature>
<dbReference type="AlphaFoldDB" id="A0AAD6R6P3"/>
<protein>
    <recommendedName>
        <fullName evidence="4">Secreted protein</fullName>
    </recommendedName>
</protein>
<gene>
    <name evidence="2" type="ORF">NC653_008453</name>
</gene>
<sequence length="112" mass="12581">MNWFTALFVLLSRDAMESFLLPPSSPPLQHQTMPKGRAPWPAILFSSTGDKTMTSVLIDLGFERSNLSEETWFAMSGGALKTTALGFTSSRRSIMKDMWALKHLTAYFLTLF</sequence>
<evidence type="ECO:0000256" key="1">
    <source>
        <dbReference type="SAM" id="SignalP"/>
    </source>
</evidence>